<evidence type="ECO:0000313" key="3">
    <source>
        <dbReference type="Proteomes" id="UP000182977"/>
    </source>
</evidence>
<gene>
    <name evidence="2" type="ORF">SAMN04488563_3894</name>
</gene>
<dbReference type="AlphaFoldDB" id="A0A1H2KIY4"/>
<dbReference type="SUPFAM" id="SSF51338">
    <property type="entry name" value="Composite domain of metallo-dependent hydrolases"/>
    <property type="match status" value="1"/>
</dbReference>
<accession>A0A1H2KIY4</accession>
<dbReference type="SUPFAM" id="SSF51556">
    <property type="entry name" value="Metallo-dependent hydrolases"/>
    <property type="match status" value="1"/>
</dbReference>
<dbReference type="STRING" id="419479.SAMN04488563_3894"/>
<dbReference type="RefSeq" id="WP_172860672.1">
    <property type="nucleotide sequence ID" value="NZ_LBMC01000038.1"/>
</dbReference>
<dbReference type="InterPro" id="IPR032466">
    <property type="entry name" value="Metal_Hydrolase"/>
</dbReference>
<dbReference type="GO" id="GO:0016810">
    <property type="term" value="F:hydrolase activity, acting on carbon-nitrogen (but not peptide) bonds"/>
    <property type="evidence" value="ECO:0007669"/>
    <property type="project" value="InterPro"/>
</dbReference>
<dbReference type="InterPro" id="IPR013108">
    <property type="entry name" value="Amidohydro_3"/>
</dbReference>
<dbReference type="Gene3D" id="3.10.310.70">
    <property type="match status" value="1"/>
</dbReference>
<dbReference type="PANTHER" id="PTHR22642:SF2">
    <property type="entry name" value="PROTEIN LONG AFTER FAR-RED 3"/>
    <property type="match status" value="1"/>
</dbReference>
<protein>
    <recommendedName>
        <fullName evidence="1">Amidohydrolase 3 domain-containing protein</fullName>
    </recommendedName>
</protein>
<dbReference type="InterPro" id="IPR011059">
    <property type="entry name" value="Metal-dep_hydrolase_composite"/>
</dbReference>
<proteinExistence type="predicted"/>
<dbReference type="PANTHER" id="PTHR22642">
    <property type="entry name" value="IMIDAZOLONEPROPIONASE"/>
    <property type="match status" value="1"/>
</dbReference>
<evidence type="ECO:0000259" key="1">
    <source>
        <dbReference type="Pfam" id="PF07969"/>
    </source>
</evidence>
<name>A0A1H2KIY4_9ACTN</name>
<dbReference type="Gene3D" id="3.20.20.140">
    <property type="entry name" value="Metal-dependent hydrolases"/>
    <property type="match status" value="1"/>
</dbReference>
<dbReference type="Pfam" id="PF07969">
    <property type="entry name" value="Amidohydro_3"/>
    <property type="match status" value="1"/>
</dbReference>
<dbReference type="EMBL" id="LT629791">
    <property type="protein sequence ID" value="SDU68677.1"/>
    <property type="molecule type" value="Genomic_DNA"/>
</dbReference>
<feature type="domain" description="Amidohydrolase 3" evidence="1">
    <location>
        <begin position="42"/>
        <end position="478"/>
    </location>
</feature>
<dbReference type="Proteomes" id="UP000182977">
    <property type="component" value="Chromosome I"/>
</dbReference>
<keyword evidence="3" id="KW-1185">Reference proteome</keyword>
<dbReference type="Gene3D" id="2.30.40.10">
    <property type="entry name" value="Urease, subunit C, domain 1"/>
    <property type="match status" value="1"/>
</dbReference>
<evidence type="ECO:0000313" key="2">
    <source>
        <dbReference type="EMBL" id="SDU68677.1"/>
    </source>
</evidence>
<sequence>MALLLRGGRRYGGEPVDVLVEDGRLAAVTPAGTPVPAPRDAEVVDLDGRFVGPGLWDAHVHFTQWVAARDRFDLAAAKSAADAAAMVRTRLAAGAAAGVLIGYGFRDALWPDEPSVALLDDAAAGTPVVLVSGDLHCGWLNTAASRRYGLPVPPSGLLRETDWIGTLQRIDAEAGQDVDAVRASADAAAARGVVGIVDFENDDLLALWPERVAAGVTSLRVDAAVWPARLDAAIRAGHRTGDMLDEHGLVRVGPLKVVADGSLNTRTAYCWQPYPGTGDHGVQSVGPAELRRLLRSATGNGIDAAVHAIGDRTNTEVLDAFEELGVPGTIEHAQLVRPQDVPRFARLGVVASVQPEHAMDDRDVADRHWAGHAEHAFAYGSLHAAGAVLRLGSDAPVAPLDPWVSVAAAVHRHRDGRAAWHPEQRLPVEAALAASARGRTALAAGEPADLVVVEADPSTPDEPGLRGMTVAATLLGGRWTWRSL</sequence>
<reference evidence="3" key="1">
    <citation type="submission" date="2016-10" db="EMBL/GenBank/DDBJ databases">
        <authorList>
            <person name="Varghese N."/>
            <person name="Submissions S."/>
        </authorList>
    </citation>
    <scope>NUCLEOTIDE SEQUENCE [LARGE SCALE GENOMIC DNA]</scope>
    <source>
        <strain evidence="3">DSM 45079</strain>
    </source>
</reference>
<organism evidence="2 3">
    <name type="scientific">Jiangella alkaliphila</name>
    <dbReference type="NCBI Taxonomy" id="419479"/>
    <lineage>
        <taxon>Bacteria</taxon>
        <taxon>Bacillati</taxon>
        <taxon>Actinomycetota</taxon>
        <taxon>Actinomycetes</taxon>
        <taxon>Jiangellales</taxon>
        <taxon>Jiangellaceae</taxon>
        <taxon>Jiangella</taxon>
    </lineage>
</organism>